<evidence type="ECO:0000313" key="10">
    <source>
        <dbReference type="EMBL" id="KAJ3225551.1"/>
    </source>
</evidence>
<evidence type="ECO:0000256" key="6">
    <source>
        <dbReference type="ARBA" id="ARBA00023306"/>
    </source>
</evidence>
<feature type="region of interest" description="Disordered" evidence="8">
    <location>
        <begin position="537"/>
        <end position="560"/>
    </location>
</feature>
<protein>
    <submittedName>
        <fullName evidence="10">Ubiquitin-protein transferase activating protein</fullName>
    </submittedName>
</protein>
<dbReference type="GO" id="GO:0010997">
    <property type="term" value="F:anaphase-promoting complex binding"/>
    <property type="evidence" value="ECO:0007669"/>
    <property type="project" value="InterPro"/>
</dbReference>
<dbReference type="GO" id="GO:0031145">
    <property type="term" value="P:anaphase-promoting complex-dependent catabolic process"/>
    <property type="evidence" value="ECO:0007669"/>
    <property type="project" value="TreeGrafter"/>
</dbReference>
<keyword evidence="5" id="KW-0498">Mitosis</keyword>
<keyword evidence="2 7" id="KW-0853">WD repeat</keyword>
<keyword evidence="10" id="KW-0808">Transferase</keyword>
<dbReference type="Gene3D" id="2.130.10.10">
    <property type="entry name" value="YVTN repeat-like/Quinoprotein amine dehydrogenase"/>
    <property type="match status" value="1"/>
</dbReference>
<dbReference type="EMBL" id="JADGJW010000058">
    <property type="protein sequence ID" value="KAJ3225551.1"/>
    <property type="molecule type" value="Genomic_DNA"/>
</dbReference>
<dbReference type="GO" id="GO:0016740">
    <property type="term" value="F:transferase activity"/>
    <property type="evidence" value="ECO:0007669"/>
    <property type="project" value="UniProtKB-KW"/>
</dbReference>
<organism evidence="10 11">
    <name type="scientific">Clydaea vesicula</name>
    <dbReference type="NCBI Taxonomy" id="447962"/>
    <lineage>
        <taxon>Eukaryota</taxon>
        <taxon>Fungi</taxon>
        <taxon>Fungi incertae sedis</taxon>
        <taxon>Chytridiomycota</taxon>
        <taxon>Chytridiomycota incertae sedis</taxon>
        <taxon>Chytridiomycetes</taxon>
        <taxon>Lobulomycetales</taxon>
        <taxon>Lobulomycetaceae</taxon>
        <taxon>Clydaea</taxon>
    </lineage>
</organism>
<dbReference type="AlphaFoldDB" id="A0AAD5U5W6"/>
<dbReference type="InterPro" id="IPR019775">
    <property type="entry name" value="WD40_repeat_CS"/>
</dbReference>
<dbReference type="GO" id="GO:0051301">
    <property type="term" value="P:cell division"/>
    <property type="evidence" value="ECO:0007669"/>
    <property type="project" value="UniProtKB-KW"/>
</dbReference>
<evidence type="ECO:0000256" key="7">
    <source>
        <dbReference type="PROSITE-ProRule" id="PRU00221"/>
    </source>
</evidence>
<proteinExistence type="inferred from homology"/>
<dbReference type="PANTHER" id="PTHR19918:SF8">
    <property type="entry name" value="FI02843P"/>
    <property type="match status" value="1"/>
</dbReference>
<gene>
    <name evidence="10" type="primary">CDC20</name>
    <name evidence="10" type="ORF">HK099_006585</name>
</gene>
<sequence length="560" mass="62108">MKNIRSPCSPISSPRFSQRTNLEFSRASAKKKSQSLFNGSPKSYLSNNSNNAQMSPLKTLSKLSKASIALASFRKQKVNETCIFSFNPDEHKQSTLLTTPKKNSQKLELEDDSFWLGAGNVSQTPAKKQPKTQKAITHDRFIPRTTSDTSATFAVEKSASYIEAKQKQPSYLDVNAIAYQEEVAKACGVALDKRILAFNIEPPPSDHRDVLKANWNRPLRPPNSNLAKRKISTQPFRVLDAPGLLDDYYLNLLDWSPSNLLAIGLGRSCYIWNAVTGTADELFEAEEGDYICSVKFSSCGEFLSVGTNFNVVQIWCSRTLKRIRLLKGHVARVSALSWKGATVTSGARDGSIWNHDVRIAKHKIGELASHTGEICGLEWRLDGQLLASGGNDNMVNIWDARSSLPKHTKTDHTSAVKALAWCPWQLSLLATGGGREDQKINFWNTTNGSKLNTINAGSQVTTLIWSRQYKELFSSHGHPNNRLMIWGYPSLTLISEMNGHDDRVLHSALSPDGQTIVTGAADENLKFWKSFESKKKKQLNSGAGQNEPDLSSSFSKMAIR</sequence>
<comment type="caution">
    <text evidence="10">The sequence shown here is derived from an EMBL/GenBank/DDBJ whole genome shotgun (WGS) entry which is preliminary data.</text>
</comment>
<evidence type="ECO:0000256" key="1">
    <source>
        <dbReference type="ARBA" id="ARBA00006445"/>
    </source>
</evidence>
<accession>A0AAD5U5W6</accession>
<comment type="similarity">
    <text evidence="1">Belongs to the WD repeat CDC20/Fizzy family.</text>
</comment>
<evidence type="ECO:0000256" key="4">
    <source>
        <dbReference type="ARBA" id="ARBA00022737"/>
    </source>
</evidence>
<feature type="region of interest" description="Disordered" evidence="8">
    <location>
        <begin position="1"/>
        <end position="50"/>
    </location>
</feature>
<evidence type="ECO:0000256" key="8">
    <source>
        <dbReference type="SAM" id="MobiDB-lite"/>
    </source>
</evidence>
<reference evidence="10" key="1">
    <citation type="submission" date="2020-05" db="EMBL/GenBank/DDBJ databases">
        <title>Phylogenomic resolution of chytrid fungi.</title>
        <authorList>
            <person name="Stajich J.E."/>
            <person name="Amses K."/>
            <person name="Simmons R."/>
            <person name="Seto K."/>
            <person name="Myers J."/>
            <person name="Bonds A."/>
            <person name="Quandt C.A."/>
            <person name="Barry K."/>
            <person name="Liu P."/>
            <person name="Grigoriev I."/>
            <person name="Longcore J.E."/>
            <person name="James T.Y."/>
        </authorList>
    </citation>
    <scope>NUCLEOTIDE SEQUENCE</scope>
    <source>
        <strain evidence="10">JEL0476</strain>
    </source>
</reference>
<feature type="compositionally biased region" description="Polar residues" evidence="8">
    <location>
        <begin position="539"/>
        <end position="560"/>
    </location>
</feature>
<dbReference type="InterPro" id="IPR036322">
    <property type="entry name" value="WD40_repeat_dom_sf"/>
</dbReference>
<evidence type="ECO:0000259" key="9">
    <source>
        <dbReference type="Pfam" id="PF24807"/>
    </source>
</evidence>
<dbReference type="InterPro" id="IPR033010">
    <property type="entry name" value="Cdc20/Fizzy"/>
</dbReference>
<evidence type="ECO:0000256" key="3">
    <source>
        <dbReference type="ARBA" id="ARBA00022618"/>
    </source>
</evidence>
<dbReference type="InterPro" id="IPR015943">
    <property type="entry name" value="WD40/YVTN_repeat-like_dom_sf"/>
</dbReference>
<dbReference type="PROSITE" id="PS00678">
    <property type="entry name" value="WD_REPEATS_1"/>
    <property type="match status" value="1"/>
</dbReference>
<feature type="repeat" description="WD" evidence="7">
    <location>
        <begin position="367"/>
        <end position="408"/>
    </location>
</feature>
<keyword evidence="11" id="KW-1185">Reference proteome</keyword>
<keyword evidence="4" id="KW-0677">Repeat</keyword>
<dbReference type="PROSITE" id="PS50294">
    <property type="entry name" value="WD_REPEATS_REGION"/>
    <property type="match status" value="2"/>
</dbReference>
<dbReference type="GO" id="GO:1990757">
    <property type="term" value="F:ubiquitin ligase activator activity"/>
    <property type="evidence" value="ECO:0007669"/>
    <property type="project" value="TreeGrafter"/>
</dbReference>
<dbReference type="Proteomes" id="UP001211065">
    <property type="component" value="Unassembled WGS sequence"/>
</dbReference>
<feature type="domain" description="CDC20/Fizzy WD40" evidence="9">
    <location>
        <begin position="239"/>
        <end position="528"/>
    </location>
</feature>
<evidence type="ECO:0000256" key="2">
    <source>
        <dbReference type="ARBA" id="ARBA00022574"/>
    </source>
</evidence>
<feature type="compositionally biased region" description="Polar residues" evidence="8">
    <location>
        <begin position="34"/>
        <end position="50"/>
    </location>
</feature>
<dbReference type="GO" id="GO:1905786">
    <property type="term" value="P:positive regulation of anaphase-promoting complex-dependent catabolic process"/>
    <property type="evidence" value="ECO:0007669"/>
    <property type="project" value="TreeGrafter"/>
</dbReference>
<dbReference type="PANTHER" id="PTHR19918">
    <property type="entry name" value="CELL DIVISION CYCLE 20 CDC20 FIZZY -RELATED"/>
    <property type="match status" value="1"/>
</dbReference>
<dbReference type="InterPro" id="IPR001680">
    <property type="entry name" value="WD40_rpt"/>
</dbReference>
<evidence type="ECO:0000313" key="11">
    <source>
        <dbReference type="Proteomes" id="UP001211065"/>
    </source>
</evidence>
<dbReference type="Pfam" id="PF24807">
    <property type="entry name" value="WD40_CDC20-Fz"/>
    <property type="match status" value="1"/>
</dbReference>
<name>A0AAD5U5W6_9FUNG</name>
<evidence type="ECO:0000256" key="5">
    <source>
        <dbReference type="ARBA" id="ARBA00022776"/>
    </source>
</evidence>
<keyword evidence="6" id="KW-0131">Cell cycle</keyword>
<feature type="repeat" description="WD" evidence="7">
    <location>
        <begin position="497"/>
        <end position="529"/>
    </location>
</feature>
<dbReference type="GO" id="GO:0005680">
    <property type="term" value="C:anaphase-promoting complex"/>
    <property type="evidence" value="ECO:0007669"/>
    <property type="project" value="TreeGrafter"/>
</dbReference>
<dbReference type="PROSITE" id="PS50082">
    <property type="entry name" value="WD_REPEATS_2"/>
    <property type="match status" value="2"/>
</dbReference>
<keyword evidence="3" id="KW-0132">Cell division</keyword>
<feature type="compositionally biased region" description="Low complexity" evidence="8">
    <location>
        <begin position="1"/>
        <end position="17"/>
    </location>
</feature>
<dbReference type="SUPFAM" id="SSF50978">
    <property type="entry name" value="WD40 repeat-like"/>
    <property type="match status" value="1"/>
</dbReference>
<dbReference type="SMART" id="SM00320">
    <property type="entry name" value="WD40"/>
    <property type="match status" value="6"/>
</dbReference>
<dbReference type="InterPro" id="IPR056150">
    <property type="entry name" value="WD40_CDC20-Fz"/>
</dbReference>